<dbReference type="PANTHER" id="PTHR48079:SF6">
    <property type="entry name" value="NAD(P)-BINDING DOMAIN-CONTAINING PROTEIN-RELATED"/>
    <property type="match status" value="1"/>
</dbReference>
<evidence type="ECO:0000313" key="2">
    <source>
        <dbReference type="EMBL" id="KAH6648508.1"/>
    </source>
</evidence>
<comment type="caution">
    <text evidence="2">The sequence shown here is derived from an EMBL/GenBank/DDBJ whole genome shotgun (WGS) entry which is preliminary data.</text>
</comment>
<dbReference type="GO" id="GO:0005737">
    <property type="term" value="C:cytoplasm"/>
    <property type="evidence" value="ECO:0007669"/>
    <property type="project" value="TreeGrafter"/>
</dbReference>
<dbReference type="InterPro" id="IPR001509">
    <property type="entry name" value="Epimerase_deHydtase"/>
</dbReference>
<sequence length="347" mass="38051">MYMAPKVFITGVTGYIGGDALYALNKAHPDWEYSALIRTQEKADQVKKAYPKLRPIIGGLDDSDIIKEEASKVDIVLHTADASDHEGAAKAIAAGLEAGHSSSKPGFWLHTGGTGILTYFDESAGRLGEWEEKQFNDWDGVEELTTLPDEAFHRNVDKIVLEAGTKHGSSVKTALVCPPTIYGQGRGPVNGRSRQAYELASLVLRKGYAPIVGGGRARWNSVHVHDLADAFVLLAEAAVAGNLSGEIWGARGYFFAENGEFVWGDLSRLMARKAYELGYIKDEPKEQALSKDEAFEVADFQAVSWGLNSRSRGERLNRTLGWKPYRPSIEEEVPGILKSEKALLEKK</sequence>
<dbReference type="GO" id="GO:0004029">
    <property type="term" value="F:aldehyde dehydrogenase (NAD+) activity"/>
    <property type="evidence" value="ECO:0007669"/>
    <property type="project" value="TreeGrafter"/>
</dbReference>
<dbReference type="RefSeq" id="XP_045955015.1">
    <property type="nucleotide sequence ID" value="XM_046096452.1"/>
</dbReference>
<dbReference type="OrthoDB" id="2130169at2759"/>
<dbReference type="InterPro" id="IPR051783">
    <property type="entry name" value="NAD(P)-dependent_oxidoreduct"/>
</dbReference>
<proteinExistence type="predicted"/>
<protein>
    <recommendedName>
        <fullName evidence="1">NAD-dependent epimerase/dehydratase domain-containing protein</fullName>
    </recommendedName>
</protein>
<organism evidence="2 3">
    <name type="scientific">Truncatella angustata</name>
    <dbReference type="NCBI Taxonomy" id="152316"/>
    <lineage>
        <taxon>Eukaryota</taxon>
        <taxon>Fungi</taxon>
        <taxon>Dikarya</taxon>
        <taxon>Ascomycota</taxon>
        <taxon>Pezizomycotina</taxon>
        <taxon>Sordariomycetes</taxon>
        <taxon>Xylariomycetidae</taxon>
        <taxon>Amphisphaeriales</taxon>
        <taxon>Sporocadaceae</taxon>
        <taxon>Truncatella</taxon>
    </lineage>
</organism>
<reference evidence="2" key="1">
    <citation type="journal article" date="2021" name="Nat. Commun.">
        <title>Genetic determinants of endophytism in the Arabidopsis root mycobiome.</title>
        <authorList>
            <person name="Mesny F."/>
            <person name="Miyauchi S."/>
            <person name="Thiergart T."/>
            <person name="Pickel B."/>
            <person name="Atanasova L."/>
            <person name="Karlsson M."/>
            <person name="Huettel B."/>
            <person name="Barry K.W."/>
            <person name="Haridas S."/>
            <person name="Chen C."/>
            <person name="Bauer D."/>
            <person name="Andreopoulos W."/>
            <person name="Pangilinan J."/>
            <person name="LaButti K."/>
            <person name="Riley R."/>
            <person name="Lipzen A."/>
            <person name="Clum A."/>
            <person name="Drula E."/>
            <person name="Henrissat B."/>
            <person name="Kohler A."/>
            <person name="Grigoriev I.V."/>
            <person name="Martin F.M."/>
            <person name="Hacquard S."/>
        </authorList>
    </citation>
    <scope>NUCLEOTIDE SEQUENCE</scope>
    <source>
        <strain evidence="2">MPI-SDFR-AT-0073</strain>
    </source>
</reference>
<evidence type="ECO:0000313" key="3">
    <source>
        <dbReference type="Proteomes" id="UP000758603"/>
    </source>
</evidence>
<dbReference type="InterPro" id="IPR036291">
    <property type="entry name" value="NAD(P)-bd_dom_sf"/>
</dbReference>
<dbReference type="Gene3D" id="3.40.50.720">
    <property type="entry name" value="NAD(P)-binding Rossmann-like Domain"/>
    <property type="match status" value="2"/>
</dbReference>
<dbReference type="SUPFAM" id="SSF51735">
    <property type="entry name" value="NAD(P)-binding Rossmann-fold domains"/>
    <property type="match status" value="1"/>
</dbReference>
<evidence type="ECO:0000259" key="1">
    <source>
        <dbReference type="Pfam" id="PF01370"/>
    </source>
</evidence>
<dbReference type="EMBL" id="JAGPXC010000007">
    <property type="protein sequence ID" value="KAH6648508.1"/>
    <property type="molecule type" value="Genomic_DNA"/>
</dbReference>
<dbReference type="Pfam" id="PF01370">
    <property type="entry name" value="Epimerase"/>
    <property type="match status" value="1"/>
</dbReference>
<dbReference type="Proteomes" id="UP000758603">
    <property type="component" value="Unassembled WGS sequence"/>
</dbReference>
<gene>
    <name evidence="2" type="ORF">BKA67DRAFT_365543</name>
</gene>
<name>A0A9P8UEJ5_9PEZI</name>
<keyword evidence="3" id="KW-1185">Reference proteome</keyword>
<dbReference type="AlphaFoldDB" id="A0A9P8UEJ5"/>
<feature type="domain" description="NAD-dependent epimerase/dehydratase" evidence="1">
    <location>
        <begin position="156"/>
        <end position="241"/>
    </location>
</feature>
<dbReference type="GeneID" id="70125344"/>
<accession>A0A9P8UEJ5</accession>
<dbReference type="PANTHER" id="PTHR48079">
    <property type="entry name" value="PROTEIN YEEZ"/>
    <property type="match status" value="1"/>
</dbReference>